<dbReference type="GO" id="GO:0016787">
    <property type="term" value="F:hydrolase activity"/>
    <property type="evidence" value="ECO:0007669"/>
    <property type="project" value="InterPro"/>
</dbReference>
<dbReference type="SUPFAM" id="SSF56300">
    <property type="entry name" value="Metallo-dependent phosphatases"/>
    <property type="match status" value="1"/>
</dbReference>
<organism evidence="2">
    <name type="scientific">Klebsiella pneumoniae</name>
    <dbReference type="NCBI Taxonomy" id="573"/>
    <lineage>
        <taxon>Bacteria</taxon>
        <taxon>Pseudomonadati</taxon>
        <taxon>Pseudomonadota</taxon>
        <taxon>Gammaproteobacteria</taxon>
        <taxon>Enterobacterales</taxon>
        <taxon>Enterobacteriaceae</taxon>
        <taxon>Klebsiella/Raoultella group</taxon>
        <taxon>Klebsiella</taxon>
        <taxon>Klebsiella pneumoniae complex</taxon>
    </lineage>
</organism>
<evidence type="ECO:0000259" key="1">
    <source>
        <dbReference type="Pfam" id="PF00149"/>
    </source>
</evidence>
<dbReference type="EMBL" id="HG918041">
    <property type="protein sequence ID" value="CDM79849.1"/>
    <property type="molecule type" value="Genomic_DNA"/>
</dbReference>
<dbReference type="AlphaFoldDB" id="A0A024HW53"/>
<geneLocation type="plasmid" evidence="2">
    <name>pENVA</name>
</geneLocation>
<dbReference type="RefSeq" id="WP_117077855.1">
    <property type="nucleotide sequence ID" value="NZ_CABHKM010000005.1"/>
</dbReference>
<sequence>MTILSNLSIDLTDFTGRILIVSDLYGHFELLLKGLSKLTQSGDEVVVITTGNLFDWGPSPCHLLEAVVYKKFGDRKVHFFTVVGFHELLMTDAITQKYLKTFRYFPDTHTRKHWRSLGGSWHDSYDQILLERDIYKIDYPLVINLKTKLGTYIIGSSDIPHDGGDWNTLMATLNKLDNQNLRIMASNITRTRYFLESGKTIDEISLVVLGVHQPDQLKRILSGQTELAKSTLCLFPNNWDGLSNAPLDFKIRFLDITESEYGSCYEF</sequence>
<reference evidence="2" key="1">
    <citation type="journal article" date="2014" name="Antimicrob. Agents Chemother.">
        <title>IncH-Type Plasmid Harboring blaCTX-M-15, blaDHA-1, and qnrB4 Genes Recovered from Animal Isolates.</title>
        <authorList>
            <person name="Schluter A."/>
            <person name="Nordmann P."/>
            <person name="Bonnin R.A."/>
            <person name="Millemann Y."/>
            <person name="Eikmeyer F.G."/>
            <person name="Wibberg D."/>
            <person name="Puhler A."/>
            <person name="Poirel L."/>
        </authorList>
    </citation>
    <scope>NUCLEOTIDE SEQUENCE [LARGE SCALE GENOMIC DNA]</scope>
    <source>
        <strain evidence="2">Kp15</strain>
        <plasmid evidence="2">pENVA</plasmid>
    </source>
</reference>
<name>A0A024HW53_KLEPN</name>
<proteinExistence type="predicted"/>
<feature type="domain" description="Calcineurin-like phosphoesterase" evidence="1">
    <location>
        <begin position="17"/>
        <end position="106"/>
    </location>
</feature>
<dbReference type="InterPro" id="IPR004843">
    <property type="entry name" value="Calcineurin-like_PHP"/>
</dbReference>
<protein>
    <submittedName>
        <fullName evidence="2">Plasmid transfer protein</fullName>
    </submittedName>
</protein>
<dbReference type="Pfam" id="PF00149">
    <property type="entry name" value="Metallophos"/>
    <property type="match status" value="1"/>
</dbReference>
<dbReference type="InterPro" id="IPR029052">
    <property type="entry name" value="Metallo-depent_PP-like"/>
</dbReference>
<keyword evidence="2" id="KW-0614">Plasmid</keyword>
<evidence type="ECO:0000313" key="2">
    <source>
        <dbReference type="EMBL" id="CDM79849.1"/>
    </source>
</evidence>
<dbReference type="Gene3D" id="3.60.21.10">
    <property type="match status" value="1"/>
</dbReference>
<gene>
    <name evidence="2" type="primary">trhO</name>
    <name evidence="2" type="ORF">PENVA_0233</name>
</gene>
<accession>A0A024HW53</accession>